<accession>G4NJ12</accession>
<dbReference type="KEGG" id="mgr:MGG_17968"/>
<sequence>MLRPLRFLVTAVPPRISLKTEIAAADDSNHHHNRKLCCNFHSPGRAFTMIGSVRPEFETNFGRTKDPTVGE</sequence>
<evidence type="ECO:0000313" key="1">
    <source>
        <dbReference type="EMBL" id="EHA46228.1"/>
    </source>
</evidence>
<dbReference type="InParanoid" id="G4NJ12"/>
<dbReference type="Proteomes" id="UP000009058">
    <property type="component" value="Chromosome 7"/>
</dbReference>
<proteinExistence type="predicted"/>
<gene>
    <name evidence="1" type="ORF">MGG_17968</name>
</gene>
<reference evidence="1 2" key="1">
    <citation type="journal article" date="2005" name="Nature">
        <title>The genome sequence of the rice blast fungus Magnaporthe grisea.</title>
        <authorList>
            <person name="Dean R.A."/>
            <person name="Talbot N.J."/>
            <person name="Ebbole D.J."/>
            <person name="Farman M.L."/>
            <person name="Mitchell T.K."/>
            <person name="Orbach M.J."/>
            <person name="Thon M."/>
            <person name="Kulkarni R."/>
            <person name="Xu J.R."/>
            <person name="Pan H."/>
            <person name="Read N.D."/>
            <person name="Lee Y.H."/>
            <person name="Carbone I."/>
            <person name="Brown D."/>
            <person name="Oh Y.Y."/>
            <person name="Donofrio N."/>
            <person name="Jeong J.S."/>
            <person name="Soanes D.M."/>
            <person name="Djonovic S."/>
            <person name="Kolomiets E."/>
            <person name="Rehmeyer C."/>
            <person name="Li W."/>
            <person name="Harding M."/>
            <person name="Kim S."/>
            <person name="Lebrun M.H."/>
            <person name="Bohnert H."/>
            <person name="Coughlan S."/>
            <person name="Butler J."/>
            <person name="Calvo S."/>
            <person name="Ma L.J."/>
            <person name="Nicol R."/>
            <person name="Purcell S."/>
            <person name="Nusbaum C."/>
            <person name="Galagan J.E."/>
            <person name="Birren B.W."/>
        </authorList>
    </citation>
    <scope>NUCLEOTIDE SEQUENCE [LARGE SCALE GENOMIC DNA]</scope>
    <source>
        <strain evidence="2">70-15 / ATCC MYA-4617 / FGSC 8958</strain>
    </source>
</reference>
<evidence type="ECO:0000313" key="2">
    <source>
        <dbReference type="Proteomes" id="UP000009058"/>
    </source>
</evidence>
<name>G4NJ12_PYRO7</name>
<dbReference type="GeneID" id="12984850"/>
<protein>
    <submittedName>
        <fullName evidence="1">Uncharacterized protein</fullName>
    </submittedName>
</protein>
<dbReference type="EMBL" id="CM001237">
    <property type="protein sequence ID" value="EHA46228.1"/>
    <property type="molecule type" value="Genomic_DNA"/>
</dbReference>
<keyword evidence="2" id="KW-1185">Reference proteome</keyword>
<dbReference type="AlphaFoldDB" id="G4NJ12"/>
<dbReference type="HOGENOM" id="CLU_2740539_0_0_1"/>
<dbReference type="RefSeq" id="XP_003720971.1">
    <property type="nucleotide sequence ID" value="XM_003720923.1"/>
</dbReference>
<dbReference type="VEuPathDB" id="FungiDB:MGG_17968"/>
<organism evidence="1 2">
    <name type="scientific">Pyricularia oryzae (strain 70-15 / ATCC MYA-4617 / FGSC 8958)</name>
    <name type="common">Rice blast fungus</name>
    <name type="synonym">Magnaporthe oryzae</name>
    <dbReference type="NCBI Taxonomy" id="242507"/>
    <lineage>
        <taxon>Eukaryota</taxon>
        <taxon>Fungi</taxon>
        <taxon>Dikarya</taxon>
        <taxon>Ascomycota</taxon>
        <taxon>Pezizomycotina</taxon>
        <taxon>Sordariomycetes</taxon>
        <taxon>Sordariomycetidae</taxon>
        <taxon>Magnaporthales</taxon>
        <taxon>Pyriculariaceae</taxon>
        <taxon>Pyricularia</taxon>
    </lineage>
</organism>
<reference key="2">
    <citation type="submission" date="2011-05" db="EMBL/GenBank/DDBJ databases">
        <title>The Genome Sequence of Magnaporthe oryzae 70-15.</title>
        <authorList>
            <consortium name="The Broad Institute Genome Sequencing Platform"/>
            <person name="Ma L.-J."/>
            <person name="Dead R."/>
            <person name="Young S.K."/>
            <person name="Zeng Q."/>
            <person name="Gargeya S."/>
            <person name="Fitzgerald M."/>
            <person name="Haas B."/>
            <person name="Abouelleil A."/>
            <person name="Alvarado L."/>
            <person name="Arachchi H.M."/>
            <person name="Berlin A."/>
            <person name="Brown A."/>
            <person name="Chapman S.B."/>
            <person name="Chen Z."/>
            <person name="Dunbar C."/>
            <person name="Freedman E."/>
            <person name="Gearin G."/>
            <person name="Gellesch M."/>
            <person name="Goldberg J."/>
            <person name="Griggs A."/>
            <person name="Gujja S."/>
            <person name="Heiman D."/>
            <person name="Howarth C."/>
            <person name="Larson L."/>
            <person name="Lui A."/>
            <person name="MacDonald P.J.P."/>
            <person name="Mehta T."/>
            <person name="Montmayeur A."/>
            <person name="Murphy C."/>
            <person name="Neiman D."/>
            <person name="Pearson M."/>
            <person name="Priest M."/>
            <person name="Roberts A."/>
            <person name="Saif S."/>
            <person name="Shea T."/>
            <person name="Shenoy N."/>
            <person name="Sisk P."/>
            <person name="Stolte C."/>
            <person name="Sykes S."/>
            <person name="Yandava C."/>
            <person name="Wortman J."/>
            <person name="Nusbaum C."/>
            <person name="Birren B."/>
        </authorList>
    </citation>
    <scope>NUCLEOTIDE SEQUENCE</scope>
    <source>
        <strain>70-15</strain>
    </source>
</reference>